<dbReference type="PANTHER" id="PTHR47723:SF19">
    <property type="entry name" value="POLYNUCLEOTIDYL TRANSFERASE, RIBONUCLEASE H-LIKE SUPERFAMILY PROTEIN"/>
    <property type="match status" value="1"/>
</dbReference>
<name>A0A2I0K7A9_PUNGR</name>
<accession>A0A2I0K7A9</accession>
<dbReference type="GO" id="GO:0004523">
    <property type="term" value="F:RNA-DNA hybrid ribonuclease activity"/>
    <property type="evidence" value="ECO:0007669"/>
    <property type="project" value="InterPro"/>
</dbReference>
<dbReference type="Pfam" id="PF13456">
    <property type="entry name" value="RVT_3"/>
    <property type="match status" value="1"/>
</dbReference>
<protein>
    <recommendedName>
        <fullName evidence="1">RNase H type-1 domain-containing protein</fullName>
    </recommendedName>
</protein>
<reference evidence="2 3" key="1">
    <citation type="submission" date="2017-11" db="EMBL/GenBank/DDBJ databases">
        <title>De-novo sequencing of pomegranate (Punica granatum L.) genome.</title>
        <authorList>
            <person name="Akparov Z."/>
            <person name="Amiraslanov A."/>
            <person name="Hajiyeva S."/>
            <person name="Abbasov M."/>
            <person name="Kaur K."/>
            <person name="Hamwieh A."/>
            <person name="Solovyev V."/>
            <person name="Salamov A."/>
            <person name="Braich B."/>
            <person name="Kosarev P."/>
            <person name="Mahmoud A."/>
            <person name="Hajiyev E."/>
            <person name="Babayeva S."/>
            <person name="Izzatullayeva V."/>
            <person name="Mammadov A."/>
            <person name="Mammadov A."/>
            <person name="Sharifova S."/>
            <person name="Ojaghi J."/>
            <person name="Eynullazada K."/>
            <person name="Bayramov B."/>
            <person name="Abdulazimova A."/>
            <person name="Shahmuradov I."/>
        </authorList>
    </citation>
    <scope>NUCLEOTIDE SEQUENCE [LARGE SCALE GENOMIC DNA]</scope>
    <source>
        <strain evidence="3">cv. AG2017</strain>
        <tissue evidence="2">Leaf</tissue>
    </source>
</reference>
<dbReference type="InterPro" id="IPR012337">
    <property type="entry name" value="RNaseH-like_sf"/>
</dbReference>
<keyword evidence="3" id="KW-1185">Reference proteome</keyword>
<evidence type="ECO:0000313" key="3">
    <source>
        <dbReference type="Proteomes" id="UP000233551"/>
    </source>
</evidence>
<proteinExistence type="predicted"/>
<dbReference type="AlphaFoldDB" id="A0A2I0K7A9"/>
<comment type="caution">
    <text evidence="2">The sequence shown here is derived from an EMBL/GenBank/DDBJ whole genome shotgun (WGS) entry which is preliminary data.</text>
</comment>
<dbReference type="GO" id="GO:0003676">
    <property type="term" value="F:nucleic acid binding"/>
    <property type="evidence" value="ECO:0007669"/>
    <property type="project" value="InterPro"/>
</dbReference>
<dbReference type="Proteomes" id="UP000233551">
    <property type="component" value="Unassembled WGS sequence"/>
</dbReference>
<dbReference type="InterPro" id="IPR053151">
    <property type="entry name" value="RNase_H-like"/>
</dbReference>
<dbReference type="InterPro" id="IPR036397">
    <property type="entry name" value="RNaseH_sf"/>
</dbReference>
<dbReference type="CDD" id="cd06222">
    <property type="entry name" value="RNase_H_like"/>
    <property type="match status" value="1"/>
</dbReference>
<dbReference type="InterPro" id="IPR002156">
    <property type="entry name" value="RNaseH_domain"/>
</dbReference>
<dbReference type="Gene3D" id="3.30.420.10">
    <property type="entry name" value="Ribonuclease H-like superfamily/Ribonuclease H"/>
    <property type="match status" value="1"/>
</dbReference>
<dbReference type="PROSITE" id="PS50879">
    <property type="entry name" value="RNASE_H_1"/>
    <property type="match status" value="1"/>
</dbReference>
<dbReference type="InterPro" id="IPR044730">
    <property type="entry name" value="RNase_H-like_dom_plant"/>
</dbReference>
<dbReference type="STRING" id="22663.A0A2I0K7A9"/>
<dbReference type="PANTHER" id="PTHR47723">
    <property type="entry name" value="OS05G0353850 PROTEIN"/>
    <property type="match status" value="1"/>
</dbReference>
<sequence>MPSYAMHTMQLPVLLTKCGGMGLRDMALFNTAILAKKGWGFLTRRSALWVQVLRGKYVVTRSGQLCLVWRYWLFWGWRNKGLFEQDFVRPRDEVRAIHATAHSFEQARDLRSNTSQPRREWRWIRWRRPPPRLVKVNTNGALRGNPGIVGAGGLLRNDDGYRICRFLHNVGFATSTTAELWGALVGLQLAWDHGYRHVVLELDSQVVQRLLSDGATHNQCLESLVSSISDILHRD</sequence>
<gene>
    <name evidence="2" type="ORF">CRG98_015164</name>
</gene>
<organism evidence="2 3">
    <name type="scientific">Punica granatum</name>
    <name type="common">Pomegranate</name>
    <dbReference type="NCBI Taxonomy" id="22663"/>
    <lineage>
        <taxon>Eukaryota</taxon>
        <taxon>Viridiplantae</taxon>
        <taxon>Streptophyta</taxon>
        <taxon>Embryophyta</taxon>
        <taxon>Tracheophyta</taxon>
        <taxon>Spermatophyta</taxon>
        <taxon>Magnoliopsida</taxon>
        <taxon>eudicotyledons</taxon>
        <taxon>Gunneridae</taxon>
        <taxon>Pentapetalae</taxon>
        <taxon>rosids</taxon>
        <taxon>malvids</taxon>
        <taxon>Myrtales</taxon>
        <taxon>Lythraceae</taxon>
        <taxon>Punica</taxon>
    </lineage>
</organism>
<evidence type="ECO:0000259" key="1">
    <source>
        <dbReference type="PROSITE" id="PS50879"/>
    </source>
</evidence>
<dbReference type="SUPFAM" id="SSF53098">
    <property type="entry name" value="Ribonuclease H-like"/>
    <property type="match status" value="1"/>
</dbReference>
<feature type="domain" description="RNase H type-1" evidence="1">
    <location>
        <begin position="130"/>
        <end position="235"/>
    </location>
</feature>
<dbReference type="EMBL" id="PGOL01000818">
    <property type="protein sequence ID" value="PKI64439.1"/>
    <property type="molecule type" value="Genomic_DNA"/>
</dbReference>
<evidence type="ECO:0000313" key="2">
    <source>
        <dbReference type="EMBL" id="PKI64439.1"/>
    </source>
</evidence>